<feature type="compositionally biased region" description="Basic and acidic residues" evidence="1">
    <location>
        <begin position="88"/>
        <end position="97"/>
    </location>
</feature>
<reference evidence="2" key="1">
    <citation type="submission" date="2023-03" db="EMBL/GenBank/DDBJ databases">
        <title>Massive genome expansion in bonnet fungi (Mycena s.s.) driven by repeated elements and novel gene families across ecological guilds.</title>
        <authorList>
            <consortium name="Lawrence Berkeley National Laboratory"/>
            <person name="Harder C.B."/>
            <person name="Miyauchi S."/>
            <person name="Viragh M."/>
            <person name="Kuo A."/>
            <person name="Thoen E."/>
            <person name="Andreopoulos B."/>
            <person name="Lu D."/>
            <person name="Skrede I."/>
            <person name="Drula E."/>
            <person name="Henrissat B."/>
            <person name="Morin E."/>
            <person name="Kohler A."/>
            <person name="Barry K."/>
            <person name="LaButti K."/>
            <person name="Morin E."/>
            <person name="Salamov A."/>
            <person name="Lipzen A."/>
            <person name="Mereny Z."/>
            <person name="Hegedus B."/>
            <person name="Baldrian P."/>
            <person name="Stursova M."/>
            <person name="Weitz H."/>
            <person name="Taylor A."/>
            <person name="Grigoriev I.V."/>
            <person name="Nagy L.G."/>
            <person name="Martin F."/>
            <person name="Kauserud H."/>
        </authorList>
    </citation>
    <scope>NUCLEOTIDE SEQUENCE</scope>
    <source>
        <strain evidence="2">CBHHK200</strain>
    </source>
</reference>
<dbReference type="EMBL" id="JARJCM010000039">
    <property type="protein sequence ID" value="KAJ7037096.1"/>
    <property type="molecule type" value="Genomic_DNA"/>
</dbReference>
<sequence length="366" mass="40450">MTQRSLSTKLPRKTRRKPSNDSSWGLPRITEVEKAARHRKSQAVYRARHPELREKERLRSLQRRTAAKAAKGRRDPAKRAHSSASVDTHPEERRDEAPICPSSTEVRSDSGFTFQFQDYRATDYLILEDAQPNTPPRALSEVPGVGSVRYSPTPDERLACDALAALAHGTVSDIGLTIEADYHSRVDAQKHVSDDTPVSIAINEADRAWLATTWVSPFQDDFIDSTFTELPAGVAPLTASQMESLRVKGTIGLLTPVQSAQMRVVSLNTGKLTAPTAADAGGWLYQKRTANWSILDHTRGFEMIRWRTGILKAQRRARLAGEVLNDMPQWTGIDDGLDTSVSEPAGDASVVEPVNEASVVYAVWVQ</sequence>
<evidence type="ECO:0000313" key="2">
    <source>
        <dbReference type="EMBL" id="KAJ7037096.1"/>
    </source>
</evidence>
<organism evidence="2 3">
    <name type="scientific">Mycena alexandri</name>
    <dbReference type="NCBI Taxonomy" id="1745969"/>
    <lineage>
        <taxon>Eukaryota</taxon>
        <taxon>Fungi</taxon>
        <taxon>Dikarya</taxon>
        <taxon>Basidiomycota</taxon>
        <taxon>Agaricomycotina</taxon>
        <taxon>Agaricomycetes</taxon>
        <taxon>Agaricomycetidae</taxon>
        <taxon>Agaricales</taxon>
        <taxon>Marasmiineae</taxon>
        <taxon>Mycenaceae</taxon>
        <taxon>Mycena</taxon>
    </lineage>
</organism>
<name>A0AAD6SZW8_9AGAR</name>
<dbReference type="AlphaFoldDB" id="A0AAD6SZW8"/>
<evidence type="ECO:0000256" key="1">
    <source>
        <dbReference type="SAM" id="MobiDB-lite"/>
    </source>
</evidence>
<evidence type="ECO:0000313" key="3">
    <source>
        <dbReference type="Proteomes" id="UP001218188"/>
    </source>
</evidence>
<gene>
    <name evidence="2" type="ORF">C8F04DRAFT_1180817</name>
</gene>
<protein>
    <submittedName>
        <fullName evidence="2">Uncharacterized protein</fullName>
    </submittedName>
</protein>
<feature type="compositionally biased region" description="Basic and acidic residues" evidence="1">
    <location>
        <begin position="48"/>
        <end position="59"/>
    </location>
</feature>
<accession>A0AAD6SZW8</accession>
<keyword evidence="3" id="KW-1185">Reference proteome</keyword>
<dbReference type="Proteomes" id="UP001218188">
    <property type="component" value="Unassembled WGS sequence"/>
</dbReference>
<proteinExistence type="predicted"/>
<feature type="region of interest" description="Disordered" evidence="1">
    <location>
        <begin position="1"/>
        <end position="107"/>
    </location>
</feature>
<comment type="caution">
    <text evidence="2">The sequence shown here is derived from an EMBL/GenBank/DDBJ whole genome shotgun (WGS) entry which is preliminary data.</text>
</comment>